<proteinExistence type="predicted"/>
<organism evidence="1 2">
    <name type="scientific">Burkholderia contaminans</name>
    <dbReference type="NCBI Taxonomy" id="488447"/>
    <lineage>
        <taxon>Bacteria</taxon>
        <taxon>Pseudomonadati</taxon>
        <taxon>Pseudomonadota</taxon>
        <taxon>Betaproteobacteria</taxon>
        <taxon>Burkholderiales</taxon>
        <taxon>Burkholderiaceae</taxon>
        <taxon>Burkholderia</taxon>
        <taxon>Burkholderia cepacia complex</taxon>
    </lineage>
</organism>
<evidence type="ECO:0000313" key="2">
    <source>
        <dbReference type="Proteomes" id="UP000277921"/>
    </source>
</evidence>
<dbReference type="Proteomes" id="UP000277921">
    <property type="component" value="Unassembled WGS sequence"/>
</dbReference>
<name>A0A3N8QDC1_9BURK</name>
<dbReference type="GO" id="GO:0016829">
    <property type="term" value="F:lyase activity"/>
    <property type="evidence" value="ECO:0007669"/>
    <property type="project" value="UniProtKB-KW"/>
</dbReference>
<keyword evidence="1" id="KW-0456">Lyase</keyword>
<evidence type="ECO:0000313" key="1">
    <source>
        <dbReference type="EMBL" id="RQT21782.1"/>
    </source>
</evidence>
<protein>
    <submittedName>
        <fullName evidence="1">Histidine ammonia-lyase</fullName>
    </submittedName>
</protein>
<gene>
    <name evidence="1" type="ORF">DF051_02860</name>
</gene>
<sequence>MSLRYPSNGAALVSMRRAGRVPELPVLVTLAGSLRFDNVTLSASAGEPYDWRLVAALDVEVFASADVPWSDLLRTLADIAGAVPDTLVLTFREGPRVHCGERRAVPGEDFALFDWFPMPIAPMCWPASHTLARRLFDALGDTLPNPYDHACELVVQLAAERNRNAKEVT</sequence>
<reference evidence="1 2" key="1">
    <citation type="submission" date="2018-08" db="EMBL/GenBank/DDBJ databases">
        <title>Comparative analysis of Burkholderia isolates from Puerto Rico.</title>
        <authorList>
            <person name="Hall C."/>
            <person name="Sahl J."/>
            <person name="Wagner D."/>
        </authorList>
    </citation>
    <scope>NUCLEOTIDE SEQUENCE [LARGE SCALE GENOMIC DNA]</scope>
    <source>
        <strain evidence="1 2">Bp9025</strain>
    </source>
</reference>
<dbReference type="AlphaFoldDB" id="A0A3N8QDC1"/>
<dbReference type="EMBL" id="QTQV01000001">
    <property type="protein sequence ID" value="RQT21782.1"/>
    <property type="molecule type" value="Genomic_DNA"/>
</dbReference>
<dbReference type="RefSeq" id="WP_124576015.1">
    <property type="nucleotide sequence ID" value="NZ_QTQV01000001.1"/>
</dbReference>
<accession>A0A3N8QDC1</accession>
<comment type="caution">
    <text evidence="1">The sequence shown here is derived from an EMBL/GenBank/DDBJ whole genome shotgun (WGS) entry which is preliminary data.</text>
</comment>